<gene>
    <name evidence="2" type="ORF">SSLN_LOCUS2684</name>
</gene>
<reference evidence="2 3" key="2">
    <citation type="submission" date="2018-11" db="EMBL/GenBank/DDBJ databases">
        <authorList>
            <consortium name="Pathogen Informatics"/>
        </authorList>
    </citation>
    <scope>NUCLEOTIDE SEQUENCE [LARGE SCALE GENOMIC DNA]</scope>
    <source>
        <strain evidence="2 3">NST_G2</strain>
    </source>
</reference>
<dbReference type="EMBL" id="UYSU01032312">
    <property type="protein sequence ID" value="VDL89069.1"/>
    <property type="molecule type" value="Genomic_DNA"/>
</dbReference>
<dbReference type="OrthoDB" id="1562946at2759"/>
<evidence type="ECO:0000313" key="2">
    <source>
        <dbReference type="EMBL" id="VDL89069.1"/>
    </source>
</evidence>
<feature type="region of interest" description="Disordered" evidence="1">
    <location>
        <begin position="1098"/>
        <end position="1146"/>
    </location>
</feature>
<protein>
    <submittedName>
        <fullName evidence="4">SH3 domain-containing protein</fullName>
    </submittedName>
</protein>
<feature type="compositionally biased region" description="Low complexity" evidence="1">
    <location>
        <begin position="1119"/>
        <end position="1128"/>
    </location>
</feature>
<dbReference type="Gene3D" id="1.10.506.10">
    <property type="entry name" value="GTPase Activation - p120gap, domain 1"/>
    <property type="match status" value="1"/>
</dbReference>
<feature type="region of interest" description="Disordered" evidence="1">
    <location>
        <begin position="470"/>
        <end position="498"/>
    </location>
</feature>
<dbReference type="STRING" id="70667.A0A183SEN6"/>
<keyword evidence="3" id="KW-1185">Reference proteome</keyword>
<sequence>MAFTDSESCAGLHAEGNIAGSVDLNRLISQSTANSRSPTYLLVQNTGSITLNGEVLHQDFRGGRWEFRESDIPGVEAHTTPETLTWFRPPVVTVARVVGTGKNPTSRSHRCKPGDDFLVVEDESHPDWMLVTSLQTRQSGYLPKFCLEREFPELIQRLPFFHMDSTPEEEQELLQQSRSPSLSLSNINVKYLLSSYGPYSYLLRLCDSHPGLYTFLLYDGVRIKKYRIELITLWWSLEDSDQTSADSQNASFAEPLSEDTSDASEVHPTTDAMEKTQEAPTPRTKALPKVLYDSVQRINSIGHQFTSVEEFVKAIEEQFNVEQEAAAAADDRSPPPPRIVKPSTEPIYMAMSYRRRPPSPRAVLEVHGELSQWHHSKKKWKLLYGQLDREHSIITLTSDDKRKPESLDLTRCDYVPIHSMMLDKPYCFGLLLYGATAADREEILYFSVEAPQSSSPSSNFQPPQIFSSFTRLSNSSSSTNPSSSSCGGGGGSGGGHNLDPQAYAGRPLDCSVGQPDFASGFLRPSGFNDFYLCSKSLTPSGSTCGLYSTNTPSALELAYWRWVKALAFHCRNTSQDSDIDADPDRRRSEIRCFRTLEVKVSSPDCCLCCFFHFPSPNPIVESSTATYAAQIDKQYHIPKVLVTIDLQAAGDGPRNCVLPGGRADSADQPARSAVVPICNICEAVSPQATLTYRKLFVLPFQYYDHLREVNCDERERVVLPDFMKYMHDRAQLLCGPCVPSASAFRSNTLGQQLLDLYMNMVCSEWRQNCFRRVFEETSQENFANFALQHQLNLTASSSSLTGLSSATGAGTLVTPTASSRAAKFSTSHSASLSSEIGCESSSSSGGGGVFAASPSLDPPRQSAVGSIYSTETSSVSHQSSQSCASTSSAPQIRVEWYRNIIKLLIEDMLKYAPAFPLQLRWIYAEIQQCPLLQSTNTVLCNLVFLRGLCPSLSMRSDGSLAQDTRADCLKTVAKTLITLTSQKPLDSILPPDLFKSYRALLCEKFAAHVTSPLSPEEIKQLNRLYIEETVRASTRSMSRELAQLAGYFQLALLPELAVGTQTIPTILNRAQMQAIVPPKAPMLRETLLELGHIALQHMESSQRSAGAPPEGTASGLGPGHPTTTTGTGWPASRLRSGRTRQSTFNS</sequence>
<organism evidence="4">
    <name type="scientific">Schistocephalus solidus</name>
    <name type="common">Tapeworm</name>
    <dbReference type="NCBI Taxonomy" id="70667"/>
    <lineage>
        <taxon>Eukaryota</taxon>
        <taxon>Metazoa</taxon>
        <taxon>Spiralia</taxon>
        <taxon>Lophotrochozoa</taxon>
        <taxon>Platyhelminthes</taxon>
        <taxon>Cestoda</taxon>
        <taxon>Eucestoda</taxon>
        <taxon>Diphyllobothriidea</taxon>
        <taxon>Diphyllobothriidae</taxon>
        <taxon>Schistocephalus</taxon>
    </lineage>
</organism>
<evidence type="ECO:0000313" key="4">
    <source>
        <dbReference type="WBParaSite" id="SSLN_0000277101-mRNA-1"/>
    </source>
</evidence>
<proteinExistence type="predicted"/>
<evidence type="ECO:0000256" key="1">
    <source>
        <dbReference type="SAM" id="MobiDB-lite"/>
    </source>
</evidence>
<reference evidence="4" key="1">
    <citation type="submission" date="2016-06" db="UniProtKB">
        <authorList>
            <consortium name="WormBaseParasite"/>
        </authorList>
    </citation>
    <scope>IDENTIFICATION</scope>
</reference>
<dbReference type="WBParaSite" id="SSLN_0000277101-mRNA-1">
    <property type="protein sequence ID" value="SSLN_0000277101-mRNA-1"/>
    <property type="gene ID" value="SSLN_0000277101"/>
</dbReference>
<dbReference type="InterPro" id="IPR008936">
    <property type="entry name" value="Rho_GTPase_activation_prot"/>
</dbReference>
<feature type="compositionally biased region" description="Gly residues" evidence="1">
    <location>
        <begin position="486"/>
        <end position="496"/>
    </location>
</feature>
<dbReference type="AlphaFoldDB" id="A0A183SEN6"/>
<dbReference type="Proteomes" id="UP000275846">
    <property type="component" value="Unassembled WGS sequence"/>
</dbReference>
<accession>A0A183SEN6</accession>
<feature type="region of interest" description="Disordered" evidence="1">
    <location>
        <begin position="838"/>
        <end position="868"/>
    </location>
</feature>
<dbReference type="SUPFAM" id="SSF48350">
    <property type="entry name" value="GTPase activation domain, GAP"/>
    <property type="match status" value="1"/>
</dbReference>
<evidence type="ECO:0000313" key="3">
    <source>
        <dbReference type="Proteomes" id="UP000275846"/>
    </source>
</evidence>
<feature type="compositionally biased region" description="Low complexity" evidence="1">
    <location>
        <begin position="470"/>
        <end position="485"/>
    </location>
</feature>
<name>A0A183SEN6_SCHSO</name>
<feature type="region of interest" description="Disordered" evidence="1">
    <location>
        <begin position="245"/>
        <end position="285"/>
    </location>
</feature>